<feature type="transmembrane region" description="Helical" evidence="7">
    <location>
        <begin position="36"/>
        <end position="54"/>
    </location>
</feature>
<evidence type="ECO:0000256" key="3">
    <source>
        <dbReference type="ARBA" id="ARBA00022475"/>
    </source>
</evidence>
<comment type="caution">
    <text evidence="9">The sequence shown here is derived from an EMBL/GenBank/DDBJ whole genome shotgun (WGS) entry which is preliminary data.</text>
</comment>
<dbReference type="CDD" id="cd06261">
    <property type="entry name" value="TM_PBP2"/>
    <property type="match status" value="1"/>
</dbReference>
<feature type="transmembrane region" description="Helical" evidence="7">
    <location>
        <begin position="124"/>
        <end position="146"/>
    </location>
</feature>
<dbReference type="PROSITE" id="PS50928">
    <property type="entry name" value="ABC_TM1"/>
    <property type="match status" value="1"/>
</dbReference>
<keyword evidence="10" id="KW-1185">Reference proteome</keyword>
<feature type="transmembrane region" description="Helical" evidence="7">
    <location>
        <begin position="204"/>
        <end position="227"/>
    </location>
</feature>
<evidence type="ECO:0000256" key="4">
    <source>
        <dbReference type="ARBA" id="ARBA00022692"/>
    </source>
</evidence>
<dbReference type="GO" id="GO:0005886">
    <property type="term" value="C:plasma membrane"/>
    <property type="evidence" value="ECO:0007669"/>
    <property type="project" value="UniProtKB-SubCell"/>
</dbReference>
<feature type="domain" description="ABC transmembrane type-1" evidence="8">
    <location>
        <begin position="86"/>
        <end position="270"/>
    </location>
</feature>
<keyword evidence="5 7" id="KW-1133">Transmembrane helix</keyword>
<evidence type="ECO:0000313" key="9">
    <source>
        <dbReference type="EMBL" id="MDA5397949.1"/>
    </source>
</evidence>
<keyword evidence="4 7" id="KW-0812">Transmembrane</keyword>
<keyword evidence="3" id="KW-1003">Cell membrane</keyword>
<name>A0A9X3UJ93_9HYPH</name>
<protein>
    <submittedName>
        <fullName evidence="9">ABC transporter permease</fullName>
    </submittedName>
</protein>
<keyword evidence="6 7" id="KW-0472">Membrane</keyword>
<evidence type="ECO:0000313" key="10">
    <source>
        <dbReference type="Proteomes" id="UP001151234"/>
    </source>
</evidence>
<dbReference type="PANTHER" id="PTHR30151">
    <property type="entry name" value="ALKANE SULFONATE ABC TRANSPORTER-RELATED, MEMBRANE SUBUNIT"/>
    <property type="match status" value="1"/>
</dbReference>
<sequence length="278" mass="30420">MTMVDKANPGSIETDEAKLAALEEERRFERRRKFEAVAIPIATVIGLLLIWQLGVRLFGVPTYIAPAPSEVADKLVNEFPVLLANFWPTLFEASLGFFAGNLAAVLIAIAFVHSKTVEKAFFPIAVFINTIPILAIAPILALIFGLGMTTKVVIAALICFFPTLVNMVRGLQSVSPQTMELARILSASKSEIFWKIRLPSSLPYLFSALKIAATTCVIGAIVGEWIGADLGLGALILESMYNYRSPMLYATVFMSSGLSVLLFAIVSIAERRIIRWHT</sequence>
<comment type="subcellular location">
    <subcellularLocation>
        <location evidence="1 7">Cell membrane</location>
        <topology evidence="1 7">Multi-pass membrane protein</topology>
    </subcellularLocation>
</comment>
<dbReference type="PANTHER" id="PTHR30151:SF20">
    <property type="entry name" value="ABC TRANSPORTER PERMEASE PROTEIN HI_0355-RELATED"/>
    <property type="match status" value="1"/>
</dbReference>
<evidence type="ECO:0000256" key="1">
    <source>
        <dbReference type="ARBA" id="ARBA00004651"/>
    </source>
</evidence>
<evidence type="ECO:0000256" key="5">
    <source>
        <dbReference type="ARBA" id="ARBA00022989"/>
    </source>
</evidence>
<dbReference type="Gene3D" id="1.10.3720.10">
    <property type="entry name" value="MetI-like"/>
    <property type="match status" value="1"/>
</dbReference>
<dbReference type="AlphaFoldDB" id="A0A9X3UJ93"/>
<feature type="transmembrane region" description="Helical" evidence="7">
    <location>
        <begin position="152"/>
        <end position="171"/>
    </location>
</feature>
<feature type="transmembrane region" description="Helical" evidence="7">
    <location>
        <begin position="93"/>
        <end position="112"/>
    </location>
</feature>
<evidence type="ECO:0000256" key="2">
    <source>
        <dbReference type="ARBA" id="ARBA00022448"/>
    </source>
</evidence>
<reference evidence="9" key="1">
    <citation type="submission" date="2022-11" db="EMBL/GenBank/DDBJ databases">
        <title>Draft genome sequence of Hoeflea poritis E7-10 and Hoeflea prorocentri PM5-8, separated from scleractinian coral Porites lutea and marine dinoflagellate.</title>
        <authorList>
            <person name="Zhang G."/>
            <person name="Wei Q."/>
            <person name="Cai L."/>
        </authorList>
    </citation>
    <scope>NUCLEOTIDE SEQUENCE</scope>
    <source>
        <strain evidence="9">PM5-8</strain>
    </source>
</reference>
<dbReference type="InterPro" id="IPR000515">
    <property type="entry name" value="MetI-like"/>
</dbReference>
<dbReference type="EMBL" id="JAPJZI010000001">
    <property type="protein sequence ID" value="MDA5397949.1"/>
    <property type="molecule type" value="Genomic_DNA"/>
</dbReference>
<gene>
    <name evidence="9" type="ORF">OQ273_05115</name>
</gene>
<organism evidence="9 10">
    <name type="scientific">Hoeflea prorocentri</name>
    <dbReference type="NCBI Taxonomy" id="1922333"/>
    <lineage>
        <taxon>Bacteria</taxon>
        <taxon>Pseudomonadati</taxon>
        <taxon>Pseudomonadota</taxon>
        <taxon>Alphaproteobacteria</taxon>
        <taxon>Hyphomicrobiales</taxon>
        <taxon>Rhizobiaceae</taxon>
        <taxon>Hoeflea</taxon>
    </lineage>
</organism>
<proteinExistence type="inferred from homology"/>
<accession>A0A9X3UJ93</accession>
<dbReference type="Pfam" id="PF00528">
    <property type="entry name" value="BPD_transp_1"/>
    <property type="match status" value="1"/>
</dbReference>
<evidence type="ECO:0000259" key="8">
    <source>
        <dbReference type="PROSITE" id="PS50928"/>
    </source>
</evidence>
<dbReference type="RefSeq" id="WP_267989394.1">
    <property type="nucleotide sequence ID" value="NZ_JAPJZI010000001.1"/>
</dbReference>
<evidence type="ECO:0000256" key="7">
    <source>
        <dbReference type="RuleBase" id="RU363032"/>
    </source>
</evidence>
<dbReference type="SUPFAM" id="SSF161098">
    <property type="entry name" value="MetI-like"/>
    <property type="match status" value="1"/>
</dbReference>
<dbReference type="InterPro" id="IPR035906">
    <property type="entry name" value="MetI-like_sf"/>
</dbReference>
<feature type="transmembrane region" description="Helical" evidence="7">
    <location>
        <begin position="247"/>
        <end position="269"/>
    </location>
</feature>
<comment type="similarity">
    <text evidence="7">Belongs to the binding-protein-dependent transport system permease family.</text>
</comment>
<dbReference type="GO" id="GO:0055085">
    <property type="term" value="P:transmembrane transport"/>
    <property type="evidence" value="ECO:0007669"/>
    <property type="project" value="InterPro"/>
</dbReference>
<keyword evidence="2 7" id="KW-0813">Transport</keyword>
<dbReference type="Proteomes" id="UP001151234">
    <property type="component" value="Unassembled WGS sequence"/>
</dbReference>
<evidence type="ECO:0000256" key="6">
    <source>
        <dbReference type="ARBA" id="ARBA00023136"/>
    </source>
</evidence>